<keyword evidence="3" id="KW-1185">Reference proteome</keyword>
<dbReference type="SUPFAM" id="SSF52540">
    <property type="entry name" value="P-loop containing nucleoside triphosphate hydrolases"/>
    <property type="match status" value="1"/>
</dbReference>
<reference evidence="2 3" key="1">
    <citation type="submission" date="2021-06" db="EMBL/GenBank/DDBJ databases">
        <authorList>
            <person name="Kallberg Y."/>
            <person name="Tangrot J."/>
            <person name="Rosling A."/>
        </authorList>
    </citation>
    <scope>NUCLEOTIDE SEQUENCE [LARGE SCALE GENOMIC DNA]</scope>
    <source>
        <strain evidence="2 3">120-4 pot B 10/14</strain>
    </source>
</reference>
<keyword evidence="1" id="KW-0235">DNA replication</keyword>
<proteinExistence type="predicted"/>
<dbReference type="PANTHER" id="PTHR11669">
    <property type="entry name" value="REPLICATION FACTOR C / DNA POLYMERASE III GAMMA-TAU SUBUNIT"/>
    <property type="match status" value="1"/>
</dbReference>
<organism evidence="2 3">
    <name type="scientific">Gigaspora margarita</name>
    <dbReference type="NCBI Taxonomy" id="4874"/>
    <lineage>
        <taxon>Eukaryota</taxon>
        <taxon>Fungi</taxon>
        <taxon>Fungi incertae sedis</taxon>
        <taxon>Mucoromycota</taxon>
        <taxon>Glomeromycotina</taxon>
        <taxon>Glomeromycetes</taxon>
        <taxon>Diversisporales</taxon>
        <taxon>Gigasporaceae</taxon>
        <taxon>Gigaspora</taxon>
    </lineage>
</organism>
<name>A0ABN7W3F7_GIGMA</name>
<feature type="non-terminal residue" evidence="2">
    <location>
        <position position="1"/>
    </location>
</feature>
<evidence type="ECO:0000313" key="3">
    <source>
        <dbReference type="Proteomes" id="UP000789901"/>
    </source>
</evidence>
<sequence>DDKFGISNSDVSIYDKIVFQELLTEIAQTQQIDADADKITRDVQAALQHIVEKYMLNLKIIFCCNSMSRIIEPIHSRCMLIRVSLPSIDEISTTLQLIESNEYISLANKINLQFQRNPRKVILTFEVMAFQKKKLNDNVEIPKVDWERVIDSIVGKIVKTQAARM</sequence>
<evidence type="ECO:0000256" key="1">
    <source>
        <dbReference type="ARBA" id="ARBA00022705"/>
    </source>
</evidence>
<evidence type="ECO:0000313" key="2">
    <source>
        <dbReference type="EMBL" id="CAG8814821.1"/>
    </source>
</evidence>
<accession>A0ABN7W3F7</accession>
<dbReference type="Proteomes" id="UP000789901">
    <property type="component" value="Unassembled WGS sequence"/>
</dbReference>
<dbReference type="Gene3D" id="3.40.50.300">
    <property type="entry name" value="P-loop containing nucleotide triphosphate hydrolases"/>
    <property type="match status" value="1"/>
</dbReference>
<comment type="caution">
    <text evidence="2">The sequence shown here is derived from an EMBL/GenBank/DDBJ whole genome shotgun (WGS) entry which is preliminary data.</text>
</comment>
<dbReference type="InterPro" id="IPR050238">
    <property type="entry name" value="DNA_Rep/Repair_Clamp_Loader"/>
</dbReference>
<dbReference type="InterPro" id="IPR027417">
    <property type="entry name" value="P-loop_NTPase"/>
</dbReference>
<dbReference type="PANTHER" id="PTHR11669:SF1">
    <property type="entry name" value="REPLICATION FACTOR C SUBUNIT 3"/>
    <property type="match status" value="1"/>
</dbReference>
<dbReference type="EMBL" id="CAJVQB010029939">
    <property type="protein sequence ID" value="CAG8814821.1"/>
    <property type="molecule type" value="Genomic_DNA"/>
</dbReference>
<protein>
    <submittedName>
        <fullName evidence="2">20355_t:CDS:1</fullName>
    </submittedName>
</protein>
<gene>
    <name evidence="2" type="ORF">GMARGA_LOCUS26138</name>
</gene>